<dbReference type="Proteomes" id="UP000266673">
    <property type="component" value="Unassembled WGS sequence"/>
</dbReference>
<evidence type="ECO:0000313" key="2">
    <source>
        <dbReference type="Proteomes" id="UP000266673"/>
    </source>
</evidence>
<evidence type="ECO:0000313" key="1">
    <source>
        <dbReference type="EMBL" id="RIB23312.1"/>
    </source>
</evidence>
<reference evidence="1 2" key="1">
    <citation type="submission" date="2018-06" db="EMBL/GenBank/DDBJ databases">
        <title>Comparative genomics reveals the genomic features of Rhizophagus irregularis, R. cerebriforme, R. diaphanum and Gigaspora rosea, and their symbiotic lifestyle signature.</title>
        <authorList>
            <person name="Morin E."/>
            <person name="San Clemente H."/>
            <person name="Chen E.C.H."/>
            <person name="De La Providencia I."/>
            <person name="Hainaut M."/>
            <person name="Kuo A."/>
            <person name="Kohler A."/>
            <person name="Murat C."/>
            <person name="Tang N."/>
            <person name="Roy S."/>
            <person name="Loubradou J."/>
            <person name="Henrissat B."/>
            <person name="Grigoriev I.V."/>
            <person name="Corradi N."/>
            <person name="Roux C."/>
            <person name="Martin F.M."/>
        </authorList>
    </citation>
    <scope>NUCLEOTIDE SEQUENCE [LARGE SCALE GENOMIC DNA]</scope>
    <source>
        <strain evidence="1 2">DAOM 194757</strain>
    </source>
</reference>
<protein>
    <submittedName>
        <fullName evidence="1">Uncharacterized protein</fullName>
    </submittedName>
</protein>
<organism evidence="1 2">
    <name type="scientific">Gigaspora rosea</name>
    <dbReference type="NCBI Taxonomy" id="44941"/>
    <lineage>
        <taxon>Eukaryota</taxon>
        <taxon>Fungi</taxon>
        <taxon>Fungi incertae sedis</taxon>
        <taxon>Mucoromycota</taxon>
        <taxon>Glomeromycotina</taxon>
        <taxon>Glomeromycetes</taxon>
        <taxon>Diversisporales</taxon>
        <taxon>Gigasporaceae</taxon>
        <taxon>Gigaspora</taxon>
    </lineage>
</organism>
<dbReference type="EMBL" id="QKWP01000268">
    <property type="protein sequence ID" value="RIB23312.1"/>
    <property type="molecule type" value="Genomic_DNA"/>
</dbReference>
<accession>A0A397VMX9</accession>
<keyword evidence="2" id="KW-1185">Reference proteome</keyword>
<comment type="caution">
    <text evidence="1">The sequence shown here is derived from an EMBL/GenBank/DDBJ whole genome shotgun (WGS) entry which is preliminary data.</text>
</comment>
<sequence>MRNDGIHNGNCDFSSDVKQQWLIAVSKNDINIFRGYVEQKLGINKPCPGSNYVEGITLYSPNFTEPGEFTFCEECYNQFIRNTPLSVYMQNIGIQSGNCDFSSNVKQQWLIAVSRNDINIFRGYVEPKLGHIRELQDSKTRLHAIFSQELQRKQNLMHTQLIYMGAANIDSLSYGGDKYSYFFNGSHYNSSSSVEAARIQIQIDESSRKCNNYIAEMGLLELQIANLWY</sequence>
<dbReference type="AlphaFoldDB" id="A0A397VMX9"/>
<dbReference type="OrthoDB" id="5324692at2759"/>
<gene>
    <name evidence="1" type="ORF">C2G38_2073211</name>
</gene>
<name>A0A397VMX9_9GLOM</name>
<proteinExistence type="predicted"/>